<name>A0A3S4SFA8_MYCAU</name>
<keyword evidence="2" id="KW-1185">Reference proteome</keyword>
<organism evidence="1 2">
    <name type="scientific">Mycolicibacterium aurum</name>
    <name type="common">Mycobacterium aurum</name>
    <dbReference type="NCBI Taxonomy" id="1791"/>
    <lineage>
        <taxon>Bacteria</taxon>
        <taxon>Bacillati</taxon>
        <taxon>Actinomycetota</taxon>
        <taxon>Actinomycetes</taxon>
        <taxon>Mycobacteriales</taxon>
        <taxon>Mycobacteriaceae</taxon>
        <taxon>Mycolicibacterium</taxon>
    </lineage>
</organism>
<sequence>MTPVVVEVGPQTVCGPGSVSPQWIATALDCIDDPIALLDGHPVDVSGLWRDVLDAAAGERPGRLVLVVPTWWSTGRVGVIADAAGGVASDVMVRRRSEILAATDATLVELSTEYAAVASPPAPPRVFARDAAEFTAHLETVTAVVLDVPAGVPPLPAASLAAIRRAGIPLTYCTGNRLLQAAEAAVAEHNARDGLGVGRIRPGRRSTAVLAGAVLTVAAVGGGWAAQTLTGRPSVDGTRMLVDGSVALRVPAQWSVERITSGSGSARLRVAASGGVPALHVTQSAHPGVTSIADVAESLRRAIGSEPDGVFVDFDPTAERGGRPAVTYVERRADGDTRWSVVVDGVTRIAIGCQGATTAVEDVCLEAVLSAHAVK</sequence>
<evidence type="ECO:0000313" key="1">
    <source>
        <dbReference type="EMBL" id="VEG52059.1"/>
    </source>
</evidence>
<dbReference type="InterPro" id="IPR023840">
    <property type="entry name" value="T7SS_Rv3446c"/>
</dbReference>
<dbReference type="OrthoDB" id="4760221at2"/>
<protein>
    <submittedName>
        <fullName evidence="1">Type VII secretion-associated protein, Rv3446c family, C-terminal domain protein</fullName>
    </submittedName>
</protein>
<dbReference type="EMBL" id="LR134356">
    <property type="protein sequence ID" value="VEG52059.1"/>
    <property type="molecule type" value="Genomic_DNA"/>
</dbReference>
<dbReference type="KEGG" id="mauu:NCTC10437_01175"/>
<proteinExistence type="predicted"/>
<dbReference type="RefSeq" id="WP_048630825.1">
    <property type="nucleotide sequence ID" value="NZ_CVQQ01000001.1"/>
</dbReference>
<dbReference type="NCBIfam" id="TIGR03931">
    <property type="entry name" value="T7SS_Rv3446c"/>
    <property type="match status" value="1"/>
</dbReference>
<reference evidence="1 2" key="1">
    <citation type="submission" date="2018-12" db="EMBL/GenBank/DDBJ databases">
        <authorList>
            <consortium name="Pathogen Informatics"/>
        </authorList>
    </citation>
    <scope>NUCLEOTIDE SEQUENCE [LARGE SCALE GENOMIC DNA]</scope>
    <source>
        <strain evidence="1 2">NCTC10437</strain>
    </source>
</reference>
<accession>A0A3S4SFA8</accession>
<dbReference type="STRING" id="1791.GCA_001049355_00128"/>
<gene>
    <name evidence="1" type="ORF">NCTC10437_01175</name>
</gene>
<dbReference type="AlphaFoldDB" id="A0A3S4SFA8"/>
<evidence type="ECO:0000313" key="2">
    <source>
        <dbReference type="Proteomes" id="UP000279306"/>
    </source>
</evidence>
<dbReference type="Proteomes" id="UP000279306">
    <property type="component" value="Chromosome"/>
</dbReference>